<dbReference type="PANTHER" id="PTHR38644">
    <property type="entry name" value="EXPRESSED PROTEIN"/>
    <property type="match status" value="1"/>
</dbReference>
<name>A0A194W3R8_CYTMA</name>
<gene>
    <name evidence="3" type="ORF">VM1G_07121</name>
</gene>
<evidence type="ECO:0000259" key="2">
    <source>
        <dbReference type="Pfam" id="PF23868"/>
    </source>
</evidence>
<reference evidence="3" key="1">
    <citation type="submission" date="2014-12" db="EMBL/GenBank/DDBJ databases">
        <title>Genome Sequence of Valsa Canker Pathogens Uncovers a Specific Adaption of Colonization on Woody Bark.</title>
        <authorList>
            <person name="Yin Z."/>
            <person name="Liu H."/>
            <person name="Gao X."/>
            <person name="Li Z."/>
            <person name="Song N."/>
            <person name="Ke X."/>
            <person name="Dai Q."/>
            <person name="Wu Y."/>
            <person name="Sun Y."/>
            <person name="Xu J.-R."/>
            <person name="Kang Z.K."/>
            <person name="Wang L."/>
            <person name="Huang L."/>
        </authorList>
    </citation>
    <scope>NUCLEOTIDE SEQUENCE [LARGE SCALE GENOMIC DNA]</scope>
    <source>
        <strain evidence="3">03-8</strain>
    </source>
</reference>
<dbReference type="Pfam" id="PF23868">
    <property type="entry name" value="Mmc1_C"/>
    <property type="match status" value="1"/>
</dbReference>
<accession>A0A194W3R8</accession>
<dbReference type="OrthoDB" id="5319015at2759"/>
<feature type="domain" description="Mmc1 C-terminal" evidence="2">
    <location>
        <begin position="415"/>
        <end position="623"/>
    </location>
</feature>
<evidence type="ECO:0000313" key="4">
    <source>
        <dbReference type="Proteomes" id="UP000078559"/>
    </source>
</evidence>
<dbReference type="Proteomes" id="UP000078559">
    <property type="component" value="Chromosome 7"/>
</dbReference>
<dbReference type="EMBL" id="CM003104">
    <property type="protein sequence ID" value="KUI71176.1"/>
    <property type="molecule type" value="Genomic_DNA"/>
</dbReference>
<keyword evidence="4" id="KW-1185">Reference proteome</keyword>
<dbReference type="PANTHER" id="PTHR38644:SF1">
    <property type="entry name" value="EXPRESSED PROTEIN"/>
    <property type="match status" value="1"/>
</dbReference>
<evidence type="ECO:0000313" key="3">
    <source>
        <dbReference type="EMBL" id="KUI71176.1"/>
    </source>
</evidence>
<sequence length="678" mass="73357">MPPRLSLRSVAARSHPLKRAIAAQTPTPTPSVCLFCSLSPRPATTSTTTTTTTTPRRTTTRRKSLPTRRNQSAASAPAPPPENPREELQEALQELQKHAANYVNLSRVQLALNSLRQEAGDETIRLAILGLADGSSSEPARPAKEVLRLLLADPLSAEQAWERELMGHDARQPLIIRVGAEHHGEGGEGGGGGGNKGVTVTYAKGSFLREINVSSPGLNSHKLEILLTESNPLADSTAGAFQDFEEAALVPTVDIPTSNTGRYSPVTTPVHKALLVTDGLVGAASLVKLPLLLHKDTIAAAVDLPGYTPQDGSALPFTTIDVKAASQGLDAFRQSIDKGFEYERSWFKSNVPAIVTWLKSGVTSTDDGVTKAPVRNMTASILRNTLAAIQEEEARRLSSALSSEVASKAASSLNPSLAEWAENAHAELQEEMDKAFTSRRWRQLNWWKLFWRVDDVGVLSSEMLSQRFLPAAERNVIYLAGKIEGSGLFGSEGSEKGPYALPTLSSALGSPLKTAKAAPVLSMPESAKALGTKWPTHITFTRSYLQTETVPALQALAQRLVLQSTSFSTLTTALGTLMYLSSYGISESGAVAAFGIMWSLRRLQKKWETAREYWQSEVREEGRKAVRAVEISVGEALDKALVKETEAGSQGEDEAQLEELRRARELVQKAEEALEKLK</sequence>
<organism evidence="3 4">
    <name type="scientific">Cytospora mali</name>
    <name type="common">Apple Valsa canker fungus</name>
    <name type="synonym">Valsa mali</name>
    <dbReference type="NCBI Taxonomy" id="578113"/>
    <lineage>
        <taxon>Eukaryota</taxon>
        <taxon>Fungi</taxon>
        <taxon>Dikarya</taxon>
        <taxon>Ascomycota</taxon>
        <taxon>Pezizomycotina</taxon>
        <taxon>Sordariomycetes</taxon>
        <taxon>Sordariomycetidae</taxon>
        <taxon>Diaporthales</taxon>
        <taxon>Cytosporaceae</taxon>
        <taxon>Cytospora</taxon>
    </lineage>
</organism>
<protein>
    <recommendedName>
        <fullName evidence="2">Mmc1 C-terminal domain-containing protein</fullName>
    </recommendedName>
</protein>
<dbReference type="InterPro" id="IPR056196">
    <property type="entry name" value="Mmc1_C"/>
</dbReference>
<feature type="compositionally biased region" description="Low complexity" evidence="1">
    <location>
        <begin position="38"/>
        <end position="57"/>
    </location>
</feature>
<evidence type="ECO:0000256" key="1">
    <source>
        <dbReference type="SAM" id="MobiDB-lite"/>
    </source>
</evidence>
<dbReference type="AlphaFoldDB" id="A0A194W3R8"/>
<dbReference type="Pfam" id="PF23867">
    <property type="entry name" value="Mmc1_N"/>
    <property type="match status" value="1"/>
</dbReference>
<feature type="compositionally biased region" description="Low complexity" evidence="1">
    <location>
        <begin position="67"/>
        <end position="76"/>
    </location>
</feature>
<proteinExistence type="predicted"/>
<feature type="region of interest" description="Disordered" evidence="1">
    <location>
        <begin position="38"/>
        <end position="86"/>
    </location>
</feature>